<dbReference type="PANTHER" id="PTHR31511:SF12">
    <property type="entry name" value="RHO TERMINATION FACTOR N-TERMINAL DOMAIN-CONTAINING PROTEIN"/>
    <property type="match status" value="1"/>
</dbReference>
<gene>
    <name evidence="1" type="ORF">Fcan01_18494</name>
</gene>
<name>A0A226DMP4_FOLCA</name>
<dbReference type="InterPro" id="IPR038563">
    <property type="entry name" value="Endonuclease_7_sf"/>
</dbReference>
<proteinExistence type="predicted"/>
<reference evidence="1 2" key="1">
    <citation type="submission" date="2015-12" db="EMBL/GenBank/DDBJ databases">
        <title>The genome of Folsomia candida.</title>
        <authorList>
            <person name="Faddeeva A."/>
            <person name="Derks M.F."/>
            <person name="Anvar Y."/>
            <person name="Smit S."/>
            <person name="Van Straalen N."/>
            <person name="Roelofs D."/>
        </authorList>
    </citation>
    <scope>NUCLEOTIDE SEQUENCE [LARGE SCALE GENOMIC DNA]</scope>
    <source>
        <strain evidence="1 2">VU population</strain>
        <tissue evidence="1">Whole body</tissue>
    </source>
</reference>
<dbReference type="EMBL" id="LNIX01000014">
    <property type="protein sequence ID" value="OXA46815.1"/>
    <property type="molecule type" value="Genomic_DNA"/>
</dbReference>
<dbReference type="GO" id="GO:0071897">
    <property type="term" value="P:DNA biosynthetic process"/>
    <property type="evidence" value="ECO:0007669"/>
    <property type="project" value="UniProtKB-ARBA"/>
</dbReference>
<dbReference type="SUPFAM" id="SSF54060">
    <property type="entry name" value="His-Me finger endonucleases"/>
    <property type="match status" value="1"/>
</dbReference>
<dbReference type="Gene3D" id="3.40.1800.10">
    <property type="entry name" value="His-Me finger endonucleases"/>
    <property type="match status" value="1"/>
</dbReference>
<dbReference type="InterPro" id="IPR043502">
    <property type="entry name" value="DNA/RNA_pol_sf"/>
</dbReference>
<dbReference type="OMA" id="NICHICE"/>
<evidence type="ECO:0008006" key="3">
    <source>
        <dbReference type="Google" id="ProtNLM"/>
    </source>
</evidence>
<dbReference type="OrthoDB" id="8191949at2759"/>
<evidence type="ECO:0000313" key="1">
    <source>
        <dbReference type="EMBL" id="OXA46815.1"/>
    </source>
</evidence>
<dbReference type="PANTHER" id="PTHR31511">
    <property type="entry name" value="PROTEIN CBG23764"/>
    <property type="match status" value="1"/>
</dbReference>
<protein>
    <recommendedName>
        <fullName evidence="3">DNA-directed DNA polymerase</fullName>
    </recommendedName>
</protein>
<evidence type="ECO:0000313" key="2">
    <source>
        <dbReference type="Proteomes" id="UP000198287"/>
    </source>
</evidence>
<sequence length="699" mass="81679">MKVVLNKFYLTDVLNEIDTNFQHQIEIFEKYGSGWNLCEILGSDIRVAEFEILRGGCFVSVPEELAGKKAIINPQMQGNKSFQSAFLIGMHINDIKSLHRARIRQYEKFVNNYDWKCIEFPTTQQNIKTFESRNAEKMFAKQRVCMPDPYDLREEPVCRFKKFENKLKSRFVIYSDFEALYEIVSNDEVIYKSLYRGKDCMEIFVKELDEICDQLNSLNLNKVPMRNLTLEEQTLYEESNICHICENVLQEDKVRDHSHETGRFRGAAHRQCNAKYRQKDRIPVLMHNFRSYDSHLLLSYVRKLSAKEVKVIPSNSEKYMALLCENYVFLDSFLFLTASLDTLTNDLLLGNNFEQDFKPLIQIFGQGAAKEMSRKGIYMYEYMDKWKKFDQKKFPKKSDFYNSLASSGVSDVDYKYGKHIFKSYCSDLGDYHDLYLMTDTLLLACVFEKFREVALTHYKLDPVHYYSLAGYSWDAALLNTKQVLDLFIDSAMYNTIELGLRGGVSMISTRYASARNKYIRKSGKIKDGDNYLFYIDKNNLYGEALLQHLPTGDFEWEDAEFVQNLTTEEILKWGDEDNIGRILVVDLGYGSALHPKHSEYPLAPEKICVNSKLLSSYQTDLISHYNMTYSEKQPKLVPHLGPRKSIFGKSAEQVRNREDVRIVSNLEQMKKLTRHSNFKNYQILSRVLEIDKFRQISVQ</sequence>
<dbReference type="AlphaFoldDB" id="A0A226DMP4"/>
<accession>A0A226DMP4</accession>
<dbReference type="Proteomes" id="UP000198287">
    <property type="component" value="Unassembled WGS sequence"/>
</dbReference>
<dbReference type="SUPFAM" id="SSF56672">
    <property type="entry name" value="DNA/RNA polymerases"/>
    <property type="match status" value="1"/>
</dbReference>
<organism evidence="1 2">
    <name type="scientific">Folsomia candida</name>
    <name type="common">Springtail</name>
    <dbReference type="NCBI Taxonomy" id="158441"/>
    <lineage>
        <taxon>Eukaryota</taxon>
        <taxon>Metazoa</taxon>
        <taxon>Ecdysozoa</taxon>
        <taxon>Arthropoda</taxon>
        <taxon>Hexapoda</taxon>
        <taxon>Collembola</taxon>
        <taxon>Entomobryomorpha</taxon>
        <taxon>Isotomoidea</taxon>
        <taxon>Isotomidae</taxon>
        <taxon>Proisotominae</taxon>
        <taxon>Folsomia</taxon>
    </lineage>
</organism>
<dbReference type="InterPro" id="IPR044925">
    <property type="entry name" value="His-Me_finger_sf"/>
</dbReference>
<dbReference type="InterPro" id="IPR004211">
    <property type="entry name" value="Endonuclease_7"/>
</dbReference>
<comment type="caution">
    <text evidence="1">The sequence shown here is derived from an EMBL/GenBank/DDBJ whole genome shotgun (WGS) entry which is preliminary data.</text>
</comment>
<dbReference type="Pfam" id="PF02945">
    <property type="entry name" value="Endonuclease_7"/>
    <property type="match status" value="1"/>
</dbReference>
<keyword evidence="2" id="KW-1185">Reference proteome</keyword>